<keyword evidence="3" id="KW-1185">Reference proteome</keyword>
<comment type="caution">
    <text evidence="2">The sequence shown here is derived from an EMBL/GenBank/DDBJ whole genome shotgun (WGS) entry which is preliminary data.</text>
</comment>
<dbReference type="EMBL" id="BMCS01000001">
    <property type="protein sequence ID" value="GGF15962.1"/>
    <property type="molecule type" value="Genomic_DNA"/>
</dbReference>
<evidence type="ECO:0000256" key="1">
    <source>
        <dbReference type="SAM" id="MobiDB-lite"/>
    </source>
</evidence>
<sequence length="98" mass="9997">MKTPGRSAPSPTSPTTALAEEPDTRPAIGMTVVVDTGDGSDARGVIVDDFGDLAGTPVGIGTERIATARRWAVDIDGGHIVFVDDAALLEIHPDASAS</sequence>
<evidence type="ECO:0000313" key="3">
    <source>
        <dbReference type="Proteomes" id="UP000632454"/>
    </source>
</evidence>
<dbReference type="RefSeq" id="WP_229704890.1">
    <property type="nucleotide sequence ID" value="NZ_BMCS01000001.1"/>
</dbReference>
<proteinExistence type="predicted"/>
<protein>
    <submittedName>
        <fullName evidence="2">Uncharacterized protein</fullName>
    </submittedName>
</protein>
<reference evidence="3" key="1">
    <citation type="journal article" date="2019" name="Int. J. Syst. Evol. Microbiol.">
        <title>The Global Catalogue of Microorganisms (GCM) 10K type strain sequencing project: providing services to taxonomists for standard genome sequencing and annotation.</title>
        <authorList>
            <consortium name="The Broad Institute Genomics Platform"/>
            <consortium name="The Broad Institute Genome Sequencing Center for Infectious Disease"/>
            <person name="Wu L."/>
            <person name="Ma J."/>
        </authorList>
    </citation>
    <scope>NUCLEOTIDE SEQUENCE [LARGE SCALE GENOMIC DNA]</scope>
    <source>
        <strain evidence="3">CCM 7855</strain>
    </source>
</reference>
<organism evidence="2 3">
    <name type="scientific">Williamsia phyllosphaerae</name>
    <dbReference type="NCBI Taxonomy" id="885042"/>
    <lineage>
        <taxon>Bacteria</taxon>
        <taxon>Bacillati</taxon>
        <taxon>Actinomycetota</taxon>
        <taxon>Actinomycetes</taxon>
        <taxon>Mycobacteriales</taxon>
        <taxon>Nocardiaceae</taxon>
        <taxon>Williamsia</taxon>
    </lineage>
</organism>
<gene>
    <name evidence="2" type="ORF">GCM10007298_10030</name>
</gene>
<name>A0ABQ1UCP5_9NOCA</name>
<feature type="region of interest" description="Disordered" evidence="1">
    <location>
        <begin position="1"/>
        <end position="27"/>
    </location>
</feature>
<dbReference type="Proteomes" id="UP000632454">
    <property type="component" value="Unassembled WGS sequence"/>
</dbReference>
<accession>A0ABQ1UCP5</accession>
<evidence type="ECO:0000313" key="2">
    <source>
        <dbReference type="EMBL" id="GGF15962.1"/>
    </source>
</evidence>